<dbReference type="PANTHER" id="PTHR11054">
    <property type="entry name" value="6-PHOSPHOGLUCONOLACTONASE"/>
    <property type="match status" value="1"/>
</dbReference>
<evidence type="ECO:0000259" key="8">
    <source>
        <dbReference type="Pfam" id="PF01182"/>
    </source>
</evidence>
<dbReference type="UniPathway" id="UPA00115">
    <property type="reaction ID" value="UER00409"/>
</dbReference>
<feature type="domain" description="Glucosamine/galactosamine-6-phosphate isomerase" evidence="8">
    <location>
        <begin position="8"/>
        <end position="229"/>
    </location>
</feature>
<reference evidence="9 10" key="1">
    <citation type="submission" date="2018-06" db="EMBL/GenBank/DDBJ databases">
        <title>Chryseolinea flavus sp. nov., a member of the phylum Bacteroidetes isolated from soil.</title>
        <authorList>
            <person name="Li Y."/>
            <person name="Wang J."/>
        </authorList>
    </citation>
    <scope>NUCLEOTIDE SEQUENCE [LARGE SCALE GENOMIC DNA]</scope>
    <source>
        <strain evidence="9 10">SDU1-6</strain>
    </source>
</reference>
<evidence type="ECO:0000256" key="1">
    <source>
        <dbReference type="ARBA" id="ARBA00000832"/>
    </source>
</evidence>
<comment type="catalytic activity">
    <reaction evidence="1 7">
        <text>6-phospho-D-glucono-1,5-lactone + H2O = 6-phospho-D-gluconate + H(+)</text>
        <dbReference type="Rhea" id="RHEA:12556"/>
        <dbReference type="ChEBI" id="CHEBI:15377"/>
        <dbReference type="ChEBI" id="CHEBI:15378"/>
        <dbReference type="ChEBI" id="CHEBI:57955"/>
        <dbReference type="ChEBI" id="CHEBI:58759"/>
        <dbReference type="EC" id="3.1.1.31"/>
    </reaction>
</comment>
<dbReference type="Pfam" id="PF01182">
    <property type="entry name" value="Glucosamine_iso"/>
    <property type="match status" value="1"/>
</dbReference>
<dbReference type="InterPro" id="IPR037171">
    <property type="entry name" value="NagB/RpiA_transferase-like"/>
</dbReference>
<gene>
    <name evidence="7 9" type="primary">pgl</name>
    <name evidence="9" type="ORF">DQQ10_14955</name>
</gene>
<dbReference type="GO" id="GO:0017057">
    <property type="term" value="F:6-phosphogluconolactonase activity"/>
    <property type="evidence" value="ECO:0007669"/>
    <property type="project" value="UniProtKB-UniRule"/>
</dbReference>
<dbReference type="EC" id="3.1.1.31" evidence="5 7"/>
<sequence length="240" mass="26510">MSIHIFKDVDSLVAASADLVVTRAQESIAKHGRFSLVLSGGSSPKRLHELLTSDDYRNKIEWSKVFFFFGDERYVPADHPDSNYLMAKQTLFDPLKIPANQVFIMDTTLSPEASASAYETAIKEYFGTAPVKFDLIILGLGDDAHTASLFPGTSVLQEQQALVKSLYIEKVKMNRITLTAPLINQAHHIAFLLFGAGKAPAVEQVLKGAVNITQYPAQLIKPIAGKLEWYMDEPAAKNIQ</sequence>
<dbReference type="SUPFAM" id="SSF100950">
    <property type="entry name" value="NagB/RpiA/CoA transferase-like"/>
    <property type="match status" value="1"/>
</dbReference>
<comment type="function">
    <text evidence="2 7">Hydrolysis of 6-phosphogluconolactone to 6-phosphogluconate.</text>
</comment>
<dbReference type="PANTHER" id="PTHR11054:SF0">
    <property type="entry name" value="6-PHOSPHOGLUCONOLACTONASE"/>
    <property type="match status" value="1"/>
</dbReference>
<proteinExistence type="inferred from homology"/>
<evidence type="ECO:0000313" key="10">
    <source>
        <dbReference type="Proteomes" id="UP000251889"/>
    </source>
</evidence>
<accession>A0A364Y2Z3</accession>
<comment type="similarity">
    <text evidence="4 7">Belongs to the glucosamine/galactosamine-6-phosphate isomerase family. 6-phosphogluconolactonase subfamily.</text>
</comment>
<dbReference type="InterPro" id="IPR006148">
    <property type="entry name" value="Glc/Gal-6P_isomerase"/>
</dbReference>
<organism evidence="9 10">
    <name type="scientific">Pseudochryseolinea flava</name>
    <dbReference type="NCBI Taxonomy" id="2059302"/>
    <lineage>
        <taxon>Bacteria</taxon>
        <taxon>Pseudomonadati</taxon>
        <taxon>Bacteroidota</taxon>
        <taxon>Cytophagia</taxon>
        <taxon>Cytophagales</taxon>
        <taxon>Fulvivirgaceae</taxon>
        <taxon>Pseudochryseolinea</taxon>
    </lineage>
</organism>
<evidence type="ECO:0000256" key="6">
    <source>
        <dbReference type="ARBA" id="ARBA00020337"/>
    </source>
</evidence>
<evidence type="ECO:0000256" key="7">
    <source>
        <dbReference type="RuleBase" id="RU365095"/>
    </source>
</evidence>
<comment type="caution">
    <text evidence="9">The sequence shown here is derived from an EMBL/GenBank/DDBJ whole genome shotgun (WGS) entry which is preliminary data.</text>
</comment>
<dbReference type="AlphaFoldDB" id="A0A364Y2Z3"/>
<dbReference type="InterPro" id="IPR005900">
    <property type="entry name" value="6-phosphogluconolactonase_DevB"/>
</dbReference>
<dbReference type="OrthoDB" id="9810967at2"/>
<dbReference type="CDD" id="cd01400">
    <property type="entry name" value="6PGL"/>
    <property type="match status" value="1"/>
</dbReference>
<dbReference type="GO" id="GO:0005975">
    <property type="term" value="P:carbohydrate metabolic process"/>
    <property type="evidence" value="ECO:0007669"/>
    <property type="project" value="UniProtKB-UniRule"/>
</dbReference>
<dbReference type="RefSeq" id="WP_112747692.1">
    <property type="nucleotide sequence ID" value="NZ_QMFY01000007.1"/>
</dbReference>
<dbReference type="InterPro" id="IPR039104">
    <property type="entry name" value="6PGL"/>
</dbReference>
<name>A0A364Y2Z3_9BACT</name>
<evidence type="ECO:0000313" key="9">
    <source>
        <dbReference type="EMBL" id="RAW00350.1"/>
    </source>
</evidence>
<dbReference type="Proteomes" id="UP000251889">
    <property type="component" value="Unassembled WGS sequence"/>
</dbReference>
<dbReference type="NCBIfam" id="TIGR01198">
    <property type="entry name" value="pgl"/>
    <property type="match status" value="1"/>
</dbReference>
<protein>
    <recommendedName>
        <fullName evidence="6 7">6-phosphogluconolactonase</fullName>
        <shortName evidence="7">6PGL</shortName>
        <ecNumber evidence="5 7">3.1.1.31</ecNumber>
    </recommendedName>
</protein>
<evidence type="ECO:0000256" key="5">
    <source>
        <dbReference type="ARBA" id="ARBA00013198"/>
    </source>
</evidence>
<dbReference type="GO" id="GO:0006098">
    <property type="term" value="P:pentose-phosphate shunt"/>
    <property type="evidence" value="ECO:0007669"/>
    <property type="project" value="UniProtKB-UniPathway"/>
</dbReference>
<evidence type="ECO:0000256" key="3">
    <source>
        <dbReference type="ARBA" id="ARBA00004961"/>
    </source>
</evidence>
<dbReference type="EMBL" id="QMFY01000007">
    <property type="protein sequence ID" value="RAW00350.1"/>
    <property type="molecule type" value="Genomic_DNA"/>
</dbReference>
<keyword evidence="10" id="KW-1185">Reference proteome</keyword>
<comment type="pathway">
    <text evidence="3 7">Carbohydrate degradation; pentose phosphate pathway; D-ribulose 5-phosphate from D-glucose 6-phosphate (oxidative stage): step 2/3.</text>
</comment>
<keyword evidence="7 9" id="KW-0378">Hydrolase</keyword>
<evidence type="ECO:0000256" key="2">
    <source>
        <dbReference type="ARBA" id="ARBA00002681"/>
    </source>
</evidence>
<evidence type="ECO:0000256" key="4">
    <source>
        <dbReference type="ARBA" id="ARBA00010662"/>
    </source>
</evidence>
<dbReference type="Gene3D" id="3.40.50.1360">
    <property type="match status" value="1"/>
</dbReference>